<accession>A0AAD9M6Z8</accession>
<dbReference type="EMBL" id="MU842846">
    <property type="protein sequence ID" value="KAK2030898.1"/>
    <property type="molecule type" value="Genomic_DNA"/>
</dbReference>
<evidence type="ECO:0000313" key="3">
    <source>
        <dbReference type="Proteomes" id="UP001232148"/>
    </source>
</evidence>
<keyword evidence="3" id="KW-1185">Reference proteome</keyword>
<comment type="caution">
    <text evidence="2">The sequence shown here is derived from an EMBL/GenBank/DDBJ whole genome shotgun (WGS) entry which is preliminary data.</text>
</comment>
<keyword evidence="1" id="KW-0812">Transmembrane</keyword>
<dbReference type="AlphaFoldDB" id="A0AAD9M6Z8"/>
<proteinExistence type="predicted"/>
<feature type="transmembrane region" description="Helical" evidence="1">
    <location>
        <begin position="104"/>
        <end position="126"/>
    </location>
</feature>
<feature type="transmembrane region" description="Helical" evidence="1">
    <location>
        <begin position="63"/>
        <end position="84"/>
    </location>
</feature>
<keyword evidence="1" id="KW-1133">Transmembrane helix</keyword>
<evidence type="ECO:0000256" key="1">
    <source>
        <dbReference type="SAM" id="Phobius"/>
    </source>
</evidence>
<protein>
    <submittedName>
        <fullName evidence="2">Uncharacterized protein</fullName>
    </submittedName>
</protein>
<evidence type="ECO:0000313" key="2">
    <source>
        <dbReference type="EMBL" id="KAK2030898.1"/>
    </source>
</evidence>
<keyword evidence="1" id="KW-0472">Membrane</keyword>
<reference evidence="2" key="1">
    <citation type="submission" date="2021-06" db="EMBL/GenBank/DDBJ databases">
        <title>Comparative genomics, transcriptomics and evolutionary studies reveal genomic signatures of adaptation to plant cell wall in hemibiotrophic fungi.</title>
        <authorList>
            <consortium name="DOE Joint Genome Institute"/>
            <person name="Baroncelli R."/>
            <person name="Diaz J.F."/>
            <person name="Benocci T."/>
            <person name="Peng M."/>
            <person name="Battaglia E."/>
            <person name="Haridas S."/>
            <person name="Andreopoulos W."/>
            <person name="Labutti K."/>
            <person name="Pangilinan J."/>
            <person name="Floch G.L."/>
            <person name="Makela M.R."/>
            <person name="Henrissat B."/>
            <person name="Grigoriev I.V."/>
            <person name="Crouch J.A."/>
            <person name="De Vries R.P."/>
            <person name="Sukno S.A."/>
            <person name="Thon M.R."/>
        </authorList>
    </citation>
    <scope>NUCLEOTIDE SEQUENCE</scope>
    <source>
        <strain evidence="2">MAFF235873</strain>
    </source>
</reference>
<sequence length="159" mass="17492">MHQGTSNQLWRELVHVNSATIYIHTCIHTHIQLSRWPSCSKTCIDAQTKTFDSRRRKDRVCHLGIQLAGWLAANYLGSYLPTYLATGGLPPSLCLSSAVGSPSFTVVSPVAMAFSMLGAPILSNFLQLVRPTKHTSGWIILFIPPPKDPLCSLTRTSIC</sequence>
<organism evidence="2 3">
    <name type="scientific">Colletotrichum zoysiae</name>
    <dbReference type="NCBI Taxonomy" id="1216348"/>
    <lineage>
        <taxon>Eukaryota</taxon>
        <taxon>Fungi</taxon>
        <taxon>Dikarya</taxon>
        <taxon>Ascomycota</taxon>
        <taxon>Pezizomycotina</taxon>
        <taxon>Sordariomycetes</taxon>
        <taxon>Hypocreomycetidae</taxon>
        <taxon>Glomerellales</taxon>
        <taxon>Glomerellaceae</taxon>
        <taxon>Colletotrichum</taxon>
        <taxon>Colletotrichum graminicola species complex</taxon>
    </lineage>
</organism>
<name>A0AAD9M6Z8_9PEZI</name>
<dbReference type="Proteomes" id="UP001232148">
    <property type="component" value="Unassembled WGS sequence"/>
</dbReference>
<gene>
    <name evidence="2" type="ORF">LX32DRAFT_302843</name>
</gene>